<proteinExistence type="predicted"/>
<dbReference type="AlphaFoldDB" id="X6MNK0"/>
<accession>X6MNK0</accession>
<gene>
    <name evidence="1" type="ORF">RFI_21786</name>
</gene>
<comment type="caution">
    <text evidence="1">The sequence shown here is derived from an EMBL/GenBank/DDBJ whole genome shotgun (WGS) entry which is preliminary data.</text>
</comment>
<sequence>ILTAMLNGQAGTWFCRQMFEMLTAQKKIKSTSKIPSLAKRLSRRIRCGNECQSSNNTLASMLQDFCKKKITTEDVTMSPCVSKAMKEGDISEEQNFPNLITLLIQVLRKCQEYLKQLITNSSYRYDNPQRFRHMKNETVILESQCLHLLHVFWSYSQYWDMHDENDMTSEIVVLIDRIIADNMSLLASKLTGVEMLIQLIHRRCEKNINAIKGITVEIIGTVVSSFIHYHTEIKMKRMDNGNDDHQNDNCNSNGNLLNSEMQTNYEQRRGQQYEFSVLQFLKQTMTLLLEWWKWYGQNGLYLSEWLHRTWIVKEIDARLDHKSKSIKYQPTSKPFVYILVQSILMHLHLLTNHYSSYRFEVVENESPLCNTVSTTHQKKLSKNDLANKSARDYITQCYKFDSIYTPKYYFNSLLSSVLQKQVHPALEVERLDLIKITMHLLKLIIEDIESRCATSKQFEESLDLYLKNSCRHLYHWISFDLQIYFKFNIFFWIMCQKNPLFSLSIFHLELLEYQFYFVQIKFFFTKDSKFRKPFTSISILHSKAQKKKKISLCEDQRIKDCNV</sequence>
<feature type="non-terminal residue" evidence="1">
    <location>
        <position position="1"/>
    </location>
</feature>
<evidence type="ECO:0000313" key="2">
    <source>
        <dbReference type="Proteomes" id="UP000023152"/>
    </source>
</evidence>
<protein>
    <submittedName>
        <fullName evidence="1">Uncharacterized protein</fullName>
    </submittedName>
</protein>
<dbReference type="EMBL" id="ASPP01018989">
    <property type="protein sequence ID" value="ETO15578.1"/>
    <property type="molecule type" value="Genomic_DNA"/>
</dbReference>
<keyword evidence="2" id="KW-1185">Reference proteome</keyword>
<reference evidence="1 2" key="1">
    <citation type="journal article" date="2013" name="Curr. Biol.">
        <title>The Genome of the Foraminiferan Reticulomyxa filosa.</title>
        <authorList>
            <person name="Glockner G."/>
            <person name="Hulsmann N."/>
            <person name="Schleicher M."/>
            <person name="Noegel A.A."/>
            <person name="Eichinger L."/>
            <person name="Gallinger C."/>
            <person name="Pawlowski J."/>
            <person name="Sierra R."/>
            <person name="Euteneuer U."/>
            <person name="Pillet L."/>
            <person name="Moustafa A."/>
            <person name="Platzer M."/>
            <person name="Groth M."/>
            <person name="Szafranski K."/>
            <person name="Schliwa M."/>
        </authorList>
    </citation>
    <scope>NUCLEOTIDE SEQUENCE [LARGE SCALE GENOMIC DNA]</scope>
</reference>
<name>X6MNK0_RETFI</name>
<organism evidence="1 2">
    <name type="scientific">Reticulomyxa filosa</name>
    <dbReference type="NCBI Taxonomy" id="46433"/>
    <lineage>
        <taxon>Eukaryota</taxon>
        <taxon>Sar</taxon>
        <taxon>Rhizaria</taxon>
        <taxon>Retaria</taxon>
        <taxon>Foraminifera</taxon>
        <taxon>Monothalamids</taxon>
        <taxon>Reticulomyxidae</taxon>
        <taxon>Reticulomyxa</taxon>
    </lineage>
</organism>
<evidence type="ECO:0000313" key="1">
    <source>
        <dbReference type="EMBL" id="ETO15578.1"/>
    </source>
</evidence>
<dbReference type="Proteomes" id="UP000023152">
    <property type="component" value="Unassembled WGS sequence"/>
</dbReference>